<proteinExistence type="predicted"/>
<protein>
    <submittedName>
        <fullName evidence="1">Uncharacterized protein</fullName>
    </submittedName>
</protein>
<accession>A0ABP6J9F8</accession>
<gene>
    <name evidence="1" type="ORF">GCM10020221_22690</name>
</gene>
<reference evidence="2" key="1">
    <citation type="journal article" date="2019" name="Int. J. Syst. Evol. Microbiol.">
        <title>The Global Catalogue of Microorganisms (GCM) 10K type strain sequencing project: providing services to taxonomists for standard genome sequencing and annotation.</title>
        <authorList>
            <consortium name="The Broad Institute Genomics Platform"/>
            <consortium name="The Broad Institute Genome Sequencing Center for Infectious Disease"/>
            <person name="Wu L."/>
            <person name="Ma J."/>
        </authorList>
    </citation>
    <scope>NUCLEOTIDE SEQUENCE [LARGE SCALE GENOMIC DNA]</scope>
    <source>
        <strain evidence="2">JCM 4087</strain>
    </source>
</reference>
<dbReference type="EMBL" id="BAAAXZ010000085">
    <property type="protein sequence ID" value="GAA2926201.1"/>
    <property type="molecule type" value="Genomic_DNA"/>
</dbReference>
<evidence type="ECO:0000313" key="2">
    <source>
        <dbReference type="Proteomes" id="UP001501102"/>
    </source>
</evidence>
<dbReference type="Proteomes" id="UP001501102">
    <property type="component" value="Unassembled WGS sequence"/>
</dbReference>
<sequence>MHHSRILVDGTTVSGRAMVTGYLLGCERRDWGVSALSAALPSVVEQGSTVVAILSFSPRHRGRVPGRRRRGRGGRLVR</sequence>
<evidence type="ECO:0000313" key="1">
    <source>
        <dbReference type="EMBL" id="GAA2926201.1"/>
    </source>
</evidence>
<organism evidence="1 2">
    <name type="scientific">Streptomyces thioluteus</name>
    <dbReference type="NCBI Taxonomy" id="66431"/>
    <lineage>
        <taxon>Bacteria</taxon>
        <taxon>Bacillati</taxon>
        <taxon>Actinomycetota</taxon>
        <taxon>Actinomycetes</taxon>
        <taxon>Kitasatosporales</taxon>
        <taxon>Streptomycetaceae</taxon>
        <taxon>Streptomyces</taxon>
    </lineage>
</organism>
<keyword evidence="2" id="KW-1185">Reference proteome</keyword>
<comment type="caution">
    <text evidence="1">The sequence shown here is derived from an EMBL/GenBank/DDBJ whole genome shotgun (WGS) entry which is preliminary data.</text>
</comment>
<name>A0ABP6J9F8_STRTU</name>
<dbReference type="RefSeq" id="WP_344962787.1">
    <property type="nucleotide sequence ID" value="NZ_BAAAXZ010000085.1"/>
</dbReference>